<dbReference type="PANTHER" id="PTHR40618">
    <property type="entry name" value="B-ZIP TRANSCRIPTION FACTOR (EUROFUNG)-RELATED"/>
    <property type="match status" value="1"/>
</dbReference>
<feature type="compositionally biased region" description="Basic and acidic residues" evidence="1">
    <location>
        <begin position="79"/>
        <end position="101"/>
    </location>
</feature>
<name>A0ABR1VBY3_9PEZI</name>
<keyword evidence="3" id="KW-1185">Reference proteome</keyword>
<dbReference type="EMBL" id="JAQQWL010000006">
    <property type="protein sequence ID" value="KAK8068693.1"/>
    <property type="molecule type" value="Genomic_DNA"/>
</dbReference>
<feature type="compositionally biased region" description="Low complexity" evidence="1">
    <location>
        <begin position="232"/>
        <end position="249"/>
    </location>
</feature>
<feature type="region of interest" description="Disordered" evidence="1">
    <location>
        <begin position="48"/>
        <end position="158"/>
    </location>
</feature>
<feature type="compositionally biased region" description="Basic and acidic residues" evidence="1">
    <location>
        <begin position="221"/>
        <end position="231"/>
    </location>
</feature>
<feature type="region of interest" description="Disordered" evidence="1">
    <location>
        <begin position="405"/>
        <end position="425"/>
    </location>
</feature>
<dbReference type="RefSeq" id="XP_066715987.1">
    <property type="nucleotide sequence ID" value="XM_066856718.1"/>
</dbReference>
<feature type="compositionally biased region" description="Basic and acidic residues" evidence="1">
    <location>
        <begin position="141"/>
        <end position="157"/>
    </location>
</feature>
<dbReference type="GeneID" id="92089781"/>
<protein>
    <submittedName>
        <fullName evidence="2">Uncharacterized protein</fullName>
    </submittedName>
</protein>
<feature type="non-terminal residue" evidence="2">
    <location>
        <position position="1"/>
    </location>
</feature>
<feature type="region of interest" description="Disordered" evidence="1">
    <location>
        <begin position="464"/>
        <end position="510"/>
    </location>
</feature>
<feature type="compositionally biased region" description="Polar residues" evidence="1">
    <location>
        <begin position="490"/>
        <end position="506"/>
    </location>
</feature>
<comment type="caution">
    <text evidence="2">The sequence shown here is derived from an EMBL/GenBank/DDBJ whole genome shotgun (WGS) entry which is preliminary data.</text>
</comment>
<accession>A0ABR1VBY3</accession>
<evidence type="ECO:0000313" key="2">
    <source>
        <dbReference type="EMBL" id="KAK8068693.1"/>
    </source>
</evidence>
<sequence>TPPHIEGQPVCYIPTHSLRNRHLGTTMRVMGPDLAILSAERYDDGRRAQRAASNGPAMKKAISSVGGKTIPKKRARKQPSVDHDEPDEEKKRARGRPRLDTTDQTPQEAGSPLPQLELKCACTNSPPAPPHSDPVGSESLSRSEGERHHQLGEKVESLKATNHQMTQAYQDVLEYASSSGLLDAKSALGRKLLRLEVMAKKSKSDDVYDDYDGSSAEGGTDDTHLPGEPRRQSVPSVSSSENVDSNGGSIKQTFARPDSTQQLWAGVMVTHEPVDEAEAAPRGQQLYPSLYDGPSSHPQDPLVVVQPIVRTLAYQEQSFARRLHRTALQRAARLITMKDPPSETILRVFGFARLFETLEQIRERTLGLLTRSERESLFNHGYPFQQLGGIGTHFPANEANEHVSSTMRGLPSRPKDDHPFTMGPMDPRMGKIRETLFWDPDEVQIYLMHNGVEIPPAVDHHTVELEDGAFGPPPSHVQNEDDRPQFAARNASSSTAPGAGTGTDSISGLDPTPVATVVASVRLTSPVSRPDAISATPNTAGASLWAHEHSAVGHFPPTGSAASTMSVFPTHPFPGPNVLGFPVEMAGSNYSIGESTWMSSCIVSISCIDCLLAPLLTDLDDVTELIIKMTCLGRSPGIRPKDVDLAFWASVTDSSSV</sequence>
<organism evidence="2 3">
    <name type="scientific">Apiospora phragmitis</name>
    <dbReference type="NCBI Taxonomy" id="2905665"/>
    <lineage>
        <taxon>Eukaryota</taxon>
        <taxon>Fungi</taxon>
        <taxon>Dikarya</taxon>
        <taxon>Ascomycota</taxon>
        <taxon>Pezizomycotina</taxon>
        <taxon>Sordariomycetes</taxon>
        <taxon>Xylariomycetidae</taxon>
        <taxon>Amphisphaeriales</taxon>
        <taxon>Apiosporaceae</taxon>
        <taxon>Apiospora</taxon>
    </lineage>
</organism>
<gene>
    <name evidence="2" type="ORF">PG994_005309</name>
</gene>
<proteinExistence type="predicted"/>
<feature type="region of interest" description="Disordered" evidence="1">
    <location>
        <begin position="201"/>
        <end position="253"/>
    </location>
</feature>
<dbReference type="Proteomes" id="UP001480595">
    <property type="component" value="Unassembled WGS sequence"/>
</dbReference>
<evidence type="ECO:0000313" key="3">
    <source>
        <dbReference type="Proteomes" id="UP001480595"/>
    </source>
</evidence>
<dbReference type="PANTHER" id="PTHR40618:SF1">
    <property type="entry name" value="B-ZIP TRANSCRIPTION FACTOR (EUROFUNG)"/>
    <property type="match status" value="1"/>
</dbReference>
<evidence type="ECO:0000256" key="1">
    <source>
        <dbReference type="SAM" id="MobiDB-lite"/>
    </source>
</evidence>
<reference evidence="2 3" key="1">
    <citation type="submission" date="2023-01" db="EMBL/GenBank/DDBJ databases">
        <title>Analysis of 21 Apiospora genomes using comparative genomics revels a genus with tremendous synthesis potential of carbohydrate active enzymes and secondary metabolites.</title>
        <authorList>
            <person name="Sorensen T."/>
        </authorList>
    </citation>
    <scope>NUCLEOTIDE SEQUENCE [LARGE SCALE GENOMIC DNA]</scope>
    <source>
        <strain evidence="2 3">CBS 135458</strain>
    </source>
</reference>